<dbReference type="SUPFAM" id="SSF48371">
    <property type="entry name" value="ARM repeat"/>
    <property type="match status" value="1"/>
</dbReference>
<evidence type="ECO:0000256" key="4">
    <source>
        <dbReference type="ARBA" id="ARBA00022679"/>
    </source>
</evidence>
<reference evidence="11" key="2">
    <citation type="submission" date="2023-06" db="EMBL/GenBank/DDBJ databases">
        <authorList>
            <person name="Ma L."/>
            <person name="Liu K.-W."/>
            <person name="Li Z."/>
            <person name="Hsiao Y.-Y."/>
            <person name="Qi Y."/>
            <person name="Fu T."/>
            <person name="Tang G."/>
            <person name="Zhang D."/>
            <person name="Sun W.-H."/>
            <person name="Liu D.-K."/>
            <person name="Li Y."/>
            <person name="Chen G.-Z."/>
            <person name="Liu X.-D."/>
            <person name="Liao X.-Y."/>
            <person name="Jiang Y.-T."/>
            <person name="Yu X."/>
            <person name="Hao Y."/>
            <person name="Huang J."/>
            <person name="Zhao X.-W."/>
            <person name="Ke S."/>
            <person name="Chen Y.-Y."/>
            <person name="Wu W.-L."/>
            <person name="Hsu J.-L."/>
            <person name="Lin Y.-F."/>
            <person name="Huang M.-D."/>
            <person name="Li C.-Y."/>
            <person name="Huang L."/>
            <person name="Wang Z.-W."/>
            <person name="Zhao X."/>
            <person name="Zhong W.-Y."/>
            <person name="Peng D.-H."/>
            <person name="Ahmad S."/>
            <person name="Lan S."/>
            <person name="Zhang J.-S."/>
            <person name="Tsai W.-C."/>
            <person name="Van De Peer Y."/>
            <person name="Liu Z.-J."/>
        </authorList>
    </citation>
    <scope>NUCLEOTIDE SEQUENCE</scope>
    <source>
        <strain evidence="11">CP</strain>
        <tissue evidence="11">Leaves</tissue>
    </source>
</reference>
<evidence type="ECO:0000256" key="7">
    <source>
        <dbReference type="PROSITE-ProRule" id="PRU00104"/>
    </source>
</evidence>
<feature type="compositionally biased region" description="Polar residues" evidence="8">
    <location>
        <begin position="1999"/>
        <end position="2028"/>
    </location>
</feature>
<feature type="region of interest" description="Disordered" evidence="8">
    <location>
        <begin position="2991"/>
        <end position="3012"/>
    </location>
</feature>
<feature type="compositionally biased region" description="Polar residues" evidence="8">
    <location>
        <begin position="2227"/>
        <end position="2239"/>
    </location>
</feature>
<dbReference type="Pfam" id="PF00632">
    <property type="entry name" value="HECT"/>
    <property type="match status" value="1"/>
</dbReference>
<dbReference type="Gene3D" id="3.30.2410.10">
    <property type="entry name" value="Hect, E3 ligase catalytic domain"/>
    <property type="match status" value="1"/>
</dbReference>
<dbReference type="Gene3D" id="6.10.250.1630">
    <property type="match status" value="1"/>
</dbReference>
<dbReference type="Pfam" id="PF06012">
    <property type="entry name" value="DUF908"/>
    <property type="match status" value="1"/>
</dbReference>
<dbReference type="InterPro" id="IPR009060">
    <property type="entry name" value="UBA-like_sf"/>
</dbReference>
<evidence type="ECO:0000256" key="5">
    <source>
        <dbReference type="ARBA" id="ARBA00022786"/>
    </source>
</evidence>
<dbReference type="Pfam" id="PF06025">
    <property type="entry name" value="DUF913"/>
    <property type="match status" value="1"/>
</dbReference>
<dbReference type="Gene3D" id="1.25.10.10">
    <property type="entry name" value="Leucine-rich Repeat Variant"/>
    <property type="match status" value="1"/>
</dbReference>
<keyword evidence="5 7" id="KW-0833">Ubl conjugation pathway</keyword>
<dbReference type="InterPro" id="IPR035983">
    <property type="entry name" value="Hect_E3_ubiquitin_ligase"/>
</dbReference>
<dbReference type="InterPro" id="IPR010309">
    <property type="entry name" value="E3_Ub_ligase_DUF908"/>
</dbReference>
<dbReference type="Pfam" id="PF14377">
    <property type="entry name" value="UBM"/>
    <property type="match status" value="3"/>
</dbReference>
<gene>
    <name evidence="11" type="primary">UPL2</name>
    <name evidence="11" type="ORF">QJS10_CPB13g00272</name>
</gene>
<dbReference type="GO" id="GO:0006511">
    <property type="term" value="P:ubiquitin-dependent protein catabolic process"/>
    <property type="evidence" value="ECO:0007669"/>
    <property type="project" value="TreeGrafter"/>
</dbReference>
<dbReference type="EC" id="2.3.2.26" evidence="3"/>
<feature type="region of interest" description="Disordered" evidence="8">
    <location>
        <begin position="2351"/>
        <end position="2418"/>
    </location>
</feature>
<protein>
    <recommendedName>
        <fullName evidence="3">HECT-type E3 ubiquitin transferase</fullName>
        <ecNumber evidence="3">2.3.2.26</ecNumber>
    </recommendedName>
</protein>
<feature type="region of interest" description="Disordered" evidence="8">
    <location>
        <begin position="2223"/>
        <end position="2282"/>
    </location>
</feature>
<evidence type="ECO:0000256" key="6">
    <source>
        <dbReference type="ARBA" id="ARBA00034494"/>
    </source>
</evidence>
<feature type="compositionally biased region" description="Low complexity" evidence="8">
    <location>
        <begin position="965"/>
        <end position="984"/>
    </location>
</feature>
<evidence type="ECO:0000256" key="1">
    <source>
        <dbReference type="ARBA" id="ARBA00000885"/>
    </source>
</evidence>
<feature type="region of interest" description="Disordered" evidence="8">
    <location>
        <begin position="886"/>
        <end position="907"/>
    </location>
</feature>
<dbReference type="FunFam" id="3.90.1750.10:FF:000003">
    <property type="entry name" value="E3 ubiquitin-protein ligase UPL1"/>
    <property type="match status" value="1"/>
</dbReference>
<feature type="region of interest" description="Disordered" evidence="8">
    <location>
        <begin position="2448"/>
        <end position="2467"/>
    </location>
</feature>
<dbReference type="InterPro" id="IPR016024">
    <property type="entry name" value="ARM-type_fold"/>
</dbReference>
<comment type="pathway">
    <text evidence="2">Protein modification; protein ubiquitination.</text>
</comment>
<dbReference type="Gene3D" id="3.90.1750.10">
    <property type="entry name" value="Hect, E3 ligase catalytic domains"/>
    <property type="match status" value="1"/>
</dbReference>
<keyword evidence="4" id="KW-0808">Transferase</keyword>
<reference evidence="11" key="1">
    <citation type="journal article" date="2023" name="Nat. Commun.">
        <title>Diploid and tetraploid genomes of Acorus and the evolution of monocots.</title>
        <authorList>
            <person name="Ma L."/>
            <person name="Liu K.W."/>
            <person name="Li Z."/>
            <person name="Hsiao Y.Y."/>
            <person name="Qi Y."/>
            <person name="Fu T."/>
            <person name="Tang G.D."/>
            <person name="Zhang D."/>
            <person name="Sun W.H."/>
            <person name="Liu D.K."/>
            <person name="Li Y."/>
            <person name="Chen G.Z."/>
            <person name="Liu X.D."/>
            <person name="Liao X.Y."/>
            <person name="Jiang Y.T."/>
            <person name="Yu X."/>
            <person name="Hao Y."/>
            <person name="Huang J."/>
            <person name="Zhao X.W."/>
            <person name="Ke S."/>
            <person name="Chen Y.Y."/>
            <person name="Wu W.L."/>
            <person name="Hsu J.L."/>
            <person name="Lin Y.F."/>
            <person name="Huang M.D."/>
            <person name="Li C.Y."/>
            <person name="Huang L."/>
            <person name="Wang Z.W."/>
            <person name="Zhao X."/>
            <person name="Zhong W.Y."/>
            <person name="Peng D.H."/>
            <person name="Ahmad S."/>
            <person name="Lan S."/>
            <person name="Zhang J.S."/>
            <person name="Tsai W.C."/>
            <person name="Van de Peer Y."/>
            <person name="Liu Z.J."/>
        </authorList>
    </citation>
    <scope>NUCLEOTIDE SEQUENCE</scope>
    <source>
        <strain evidence="11">CP</strain>
    </source>
</reference>
<feature type="region of interest" description="Disordered" evidence="8">
    <location>
        <begin position="1667"/>
        <end position="1718"/>
    </location>
</feature>
<name>A0AAV9DIQ5_ACOCL</name>
<accession>A0AAV9DIQ5</accession>
<dbReference type="EMBL" id="JAUJYO010000013">
    <property type="protein sequence ID" value="KAK1300851.1"/>
    <property type="molecule type" value="Genomic_DNA"/>
</dbReference>
<dbReference type="GO" id="GO:0005737">
    <property type="term" value="C:cytoplasm"/>
    <property type="evidence" value="ECO:0007669"/>
    <property type="project" value="TreeGrafter"/>
</dbReference>
<dbReference type="PANTHER" id="PTHR11254">
    <property type="entry name" value="HECT DOMAIN UBIQUITIN-PROTEIN LIGASE"/>
    <property type="match status" value="1"/>
</dbReference>
<dbReference type="GO" id="GO:0000209">
    <property type="term" value="P:protein polyubiquitination"/>
    <property type="evidence" value="ECO:0007669"/>
    <property type="project" value="TreeGrafter"/>
</dbReference>
<feature type="compositionally biased region" description="Polar residues" evidence="8">
    <location>
        <begin position="2264"/>
        <end position="2282"/>
    </location>
</feature>
<dbReference type="SMART" id="SM00165">
    <property type="entry name" value="UBA"/>
    <property type="match status" value="1"/>
</dbReference>
<feature type="compositionally biased region" description="Polar residues" evidence="8">
    <location>
        <begin position="677"/>
        <end position="687"/>
    </location>
</feature>
<feature type="compositionally biased region" description="Basic and acidic residues" evidence="8">
    <location>
        <begin position="1667"/>
        <end position="1684"/>
    </location>
</feature>
<evidence type="ECO:0000259" key="10">
    <source>
        <dbReference type="PROSITE" id="PS50237"/>
    </source>
</evidence>
<comment type="caution">
    <text evidence="11">The sequence shown here is derived from an EMBL/GenBank/DDBJ whole genome shotgun (WGS) entry which is preliminary data.</text>
</comment>
<feature type="region of interest" description="Disordered" evidence="8">
    <location>
        <begin position="955"/>
        <end position="995"/>
    </location>
</feature>
<dbReference type="FunFam" id="3.90.1750.10:FF:000026">
    <property type="entry name" value="E3 ubiquitin-protein ligase HACE1"/>
    <property type="match status" value="1"/>
</dbReference>
<proteinExistence type="inferred from homology"/>
<dbReference type="InterPro" id="IPR000569">
    <property type="entry name" value="HECT_dom"/>
</dbReference>
<dbReference type="PROSITE" id="PS50237">
    <property type="entry name" value="HECT"/>
    <property type="match status" value="1"/>
</dbReference>
<feature type="domain" description="HECT" evidence="10">
    <location>
        <begin position="3160"/>
        <end position="3510"/>
    </location>
</feature>
<feature type="region of interest" description="Disordered" evidence="8">
    <location>
        <begin position="674"/>
        <end position="696"/>
    </location>
</feature>
<dbReference type="PROSITE" id="PS50030">
    <property type="entry name" value="UBA"/>
    <property type="match status" value="1"/>
</dbReference>
<dbReference type="PROSITE" id="PS50330">
    <property type="entry name" value="UIM"/>
    <property type="match status" value="1"/>
</dbReference>
<feature type="compositionally biased region" description="Low complexity" evidence="8">
    <location>
        <begin position="2398"/>
        <end position="2410"/>
    </location>
</feature>
<dbReference type="SUPFAM" id="SSF46934">
    <property type="entry name" value="UBA-like"/>
    <property type="match status" value="1"/>
</dbReference>
<sequence>MARSPLMFGGDLRQLDGTTYNLITHPTLLEINSFSTNNMEFPHINARKAHGALIQSSRSAKNVSAGTVGVLGLTSCMDSKAIGWVDEAEKQGLDKICWKPDMDSSGNRSFCLHKRKPLLTSNGGWKGCQWWMGATEGVSPIGGKKREGERDANGIVSAVDGDRSIESATAAEAALVGGWGDWSLSPARVGTASPSGREETSSRSQSSSLHVIHIPELHLQKEDDLVILKRCVDQYNVPPEHRFSLLTRIRYARAFRLPQVSRLYSLVCILAFIVLVQSNDAHDELVSFFANEPEYTNELIRLVRSEDAIPGSIRTLAMLALAAQLAAYSSSHERAKILSGSNIIPAGGNRLTLLNVLQKAVLSLSNPSDPSSLMFVDALLQFYLLHVISSSSSGSAIRGSGMVPTLLPFLQDVNSAHMHLVCSAVKTLQKLMDYSSQAVNSFKESGGMELLAQRLQSEIQGVIEVPDDSSISMVVGDSLNLADDHLYSRKRLIKALLKALGSATYAPTNPTRSQNSLDTPILSSLSLIFRNVSKFGGDIYFSAVTVMNEIIHKDPTCFPALHEAGLPDDFLSSVISGMLPFSKALTCIPSGLGAICLNAKGLEAVRESDALRFLYHIFTSRKYLVAMNEAIVPLANAVEELLRHVTSLKSAGVDIIIEIINKLVSLGDDVDVGPTPSGKSDASSSMETDSEDKGIEGNDCLVSASDSIADSIGNERFVQLCIFHLMVLLHQTMENTETCKLFVEKKGIEALLRLLLRPSISQSSEGMSIALHSTAVFKGFTQNHAAPLAHAFCSSLRDHLKKSLKELSSLPGSFFLVSGSTPDSGIFSSLCVIEFLLFLAASKDNRWMAALLTEFGNKSKDVLEDIGQIHKETLWQIALLEDSRSEEEDQSHASIGEPVRVDSSLNETEEHRFSSFRPLTDLRRRTPGWSIESQFFDLINLSRDARRASGLQQRLGIDGPSNLQPSSRLHLSNPSSSGDAGTSTDGDKQRPHASSWRDMMRSISFHINHLFLELGKVTLIPSRRGGEPSNVTSSAKSVVSTITSVALDHLNFVGHVDPSKTEASMSTKCRYLGKVIDFIDCIIAEKPESCNPILLNCFYVHGVIQAILTTFEATSQLLFALNRSPASPMEMDDATLKDLKEETDHGWIYGPLVSYSTLMDRLVTSSFIISSSSRNLLVQPIMSGGSVPVPRNPEAFVKLLQSKVLKAVLPIWSHPQFAGCNSEFITAVISIMRHIYSGVEDTKASVSAAARNTGPPLDEASVSAVIEMGFSRSRAEEAFRQVGTNIVEMALDWLCTHPEEPEEEDDLARAVAMSLGDAPKEDEVASGSDLDLENETVEPPPVDELLSACSRLLRAKDSLAFPVQGLLAMICAQNDGRYRSAVVTFIIDQLKVCSTVSDSRSDSMLSALFHVLALVLHEDAAAREVASTSGLVRIALDFLSVWNPELRGGDKSHTPKWVTASFLAIDRMLLVDPNLGVNIKSLEVSKGEDVGNQISVVTNDLQSPVKSRIGSMEEHEERRLIDIACRCIRDQLPSEAMHAVLQLCATLTKVHSAALGFLDAGGLPALLSLPTSSLFSGFDNVAATIIRHILEDPYTLQQAMEAEIRYSLVAAANRHSNGRLTPHNFLQSLASVISRDPAVFLQAAQSICQIEMVGERPYVVLLKDREKDKSKEKEKEKSSEKDKQPFSAGKTNSLDTISAVPAIGNKPPESNIKNVKAHRKSPPSFTSVIELLLDSIITFEPPSNNNEEIEGILSTPSLADMDIDDTASRGKGKAIVCISEERKAADQEASAVLAKTVFIMKLLTDILLTYASSLHVLLRKDAEVSNSRGHPQRFPGGNFIGGIFHHVLHKFVPYSSSYKKDKKTDGDWRQKLTTRAGQFLVAASVRSFEARKRIFSEINNVFNDFVESSDGVRIPDFVTNAFIDLLNDILAARSPTGSYILAEASTTFIDVGLVQSLTRTLKVLDLDHPDSPKTATAIVKALDSVTKEYVHSADPNSVKADSSTKPATDQNQPASGVNGLQSLDATSQPDHHDIADDRSEPFNTIQTTGNSDSITDEMDHDRDIDGSLAPQAEDSMHEASGEPGQLQNGITTVFGRDDGFPNDALHVEVFGSRHAGRTTSLYNLLGRTGDNAGPSLHPLLMQPSSSLQHPVRHRQTENSGDLAFLDRDLGSVSSRLDAIFRSLRSGRHGHRLNMWVDEVQTRTGSGAPAIPQGIEELLVSRLRRPTSEQSSDQNATEQQTQDKVEVNQTQESDAVAIDEAPAEENTSNMGAVNTSPRSAEVGVTSTVDVGPIDSDILQRGDASNAQERATDIQYECGSDATLRDVEAVSQESSGSGATLGESLRSLEVEIGSADGHDDGGERQGPTDRISLGDLQPNRPRRSSGNSGVVGGRETSLQSVSEVSPDPSEVPGQTGSAEEQNINQAVVSVTIDPAFLDALPEELRTEVLSTQQRQATQPPIAQTQSEGDIDPEFLAALPPDIRTEVLAQQRAAQRGNQSHELEGQPVEMDTVSIIATFPSELREEVLLTSSDAILANLTPALVAEANMLRERFAHRYHSRALFGMYPRNRRGESSRRGEGIGSGLDRSVASRRSVGGKLVEVDGAPLVDMEDLKALVRLLRVVQPIYRGSLQRVLLNLCVHRESRTKLVKILMDMLMRDISGPMKSLNCPGEPSYRLYASQSSIIYSRPQFCDGVPPLLSRRILETLTYLARNHPHVAKLLLNLVLPQSTTPKSLTADHGRGKAVMTMEEDQPERVQNQKADMSIVLLLSLLNQSLYLRSVAHLEQLLNLLEVIIDSTNDNSGLSNKSGASPPEPQAGSESIMAELQTKSSVSVVNDESNSRDVLLGLPQAELRLLCSLLAREGLSDNAYGLVAVVMKKLVAIAPTHCRLFIMGLANSVQQLIMSAMKELHGYEEAEEALLNTSSSDGTAILRVLQALSSLISTLHEKEKDSQLLPEKELNDVLSLVWDIDAALEPLWLELSTCISKIESFSESSDRSGVSGSETSTNSSAIPPLPAGSQNILPYIESFFVTCEKLCPGQSGSVHDFSTTMSSEFEEASTSPVAQKLPGSHPKVDEKHLAFVKFSERHKKLLNAFIRQNSGLLEKSLSLMLKVPRIIDFDNKRNYFRSKIKDQHDHHHSPLRISVRRAYVLEDSYNRLRMHSTQDLKGRLTVNFQGEEGIDAGGLTREWYQLLSRVIFDKGALLFTTVGSDSTFQPNPNSVYQTEHLSYFKFVGRVVGKALFDGQLLDVHFTRSFYKHILGVKVTYHDIEAIDPDYFKNLKWMLENDVSDIPDLTFSIDADEEKLILYERTEGINVRDELQVTDHELIPGGRNVRVTEENKREYVDLIAEHRLTTAIRPQINAFMEGFNELMPRELVSIFNDKELELLISGLPDIDLDNLRENTEYSGYSPASPVIQWFWEIVQGFSEEDKARLLQFVTGTSKVPLEGFSALQGISGSQKFQIHKAYGSPDHLPSAHTCFNQLDLPEYPSKEQLEERLLLAIHEANEGVSTSHPNATYDQVDFCSHYRLFE</sequence>
<feature type="region of interest" description="Disordered" evidence="8">
    <location>
        <begin position="1990"/>
        <end position="2068"/>
    </location>
</feature>
<dbReference type="InterPro" id="IPR025527">
    <property type="entry name" value="HUWE1/Rev1_UBM"/>
</dbReference>
<dbReference type="SMART" id="SM00726">
    <property type="entry name" value="UIM"/>
    <property type="match status" value="1"/>
</dbReference>
<keyword evidence="12" id="KW-1185">Reference proteome</keyword>
<dbReference type="Gene3D" id="1.10.8.10">
    <property type="entry name" value="DNA helicase RuvA subunit, C-terminal domain"/>
    <property type="match status" value="1"/>
</dbReference>
<evidence type="ECO:0000256" key="8">
    <source>
        <dbReference type="SAM" id="MobiDB-lite"/>
    </source>
</evidence>
<feature type="region of interest" description="Disordered" evidence="8">
    <location>
        <begin position="187"/>
        <end position="207"/>
    </location>
</feature>
<dbReference type="SUPFAM" id="SSF56204">
    <property type="entry name" value="Hect, E3 ligase catalytic domain"/>
    <property type="match status" value="1"/>
</dbReference>
<dbReference type="InterPro" id="IPR011989">
    <property type="entry name" value="ARM-like"/>
</dbReference>
<organism evidence="11 12">
    <name type="scientific">Acorus calamus</name>
    <name type="common">Sweet flag</name>
    <dbReference type="NCBI Taxonomy" id="4465"/>
    <lineage>
        <taxon>Eukaryota</taxon>
        <taxon>Viridiplantae</taxon>
        <taxon>Streptophyta</taxon>
        <taxon>Embryophyta</taxon>
        <taxon>Tracheophyta</taxon>
        <taxon>Spermatophyta</taxon>
        <taxon>Magnoliopsida</taxon>
        <taxon>Liliopsida</taxon>
        <taxon>Acoraceae</taxon>
        <taxon>Acorus</taxon>
    </lineage>
</organism>
<dbReference type="PANTHER" id="PTHR11254:SF398">
    <property type="entry name" value="HECT-TYPE E3 UBIQUITIN TRANSFERASE"/>
    <property type="match status" value="1"/>
</dbReference>
<dbReference type="FunFam" id="3.30.2160.10:FF:000001">
    <property type="entry name" value="E3 ubiquitin-protein ligase NEDD4-like"/>
    <property type="match status" value="1"/>
</dbReference>
<dbReference type="InterPro" id="IPR010314">
    <property type="entry name" value="E3_Ub_ligase_DUF913"/>
</dbReference>
<feature type="domain" description="UBA" evidence="9">
    <location>
        <begin position="1256"/>
        <end position="1297"/>
    </location>
</feature>
<comment type="catalytic activity">
    <reaction evidence="1">
        <text>S-ubiquitinyl-[E2 ubiquitin-conjugating enzyme]-L-cysteine + [acceptor protein]-L-lysine = [E2 ubiquitin-conjugating enzyme]-L-cysteine + N(6)-ubiquitinyl-[acceptor protein]-L-lysine.</text>
        <dbReference type="EC" id="2.3.2.26"/>
    </reaction>
</comment>
<evidence type="ECO:0000259" key="9">
    <source>
        <dbReference type="PROSITE" id="PS50030"/>
    </source>
</evidence>
<dbReference type="CDD" id="cd00078">
    <property type="entry name" value="HECTc"/>
    <property type="match status" value="1"/>
</dbReference>
<dbReference type="InterPro" id="IPR015940">
    <property type="entry name" value="UBA"/>
</dbReference>
<dbReference type="InterPro" id="IPR050409">
    <property type="entry name" value="E3_ubiq-protein_ligase"/>
</dbReference>
<dbReference type="Proteomes" id="UP001180020">
    <property type="component" value="Unassembled WGS sequence"/>
</dbReference>
<dbReference type="SMART" id="SM00119">
    <property type="entry name" value="HECTc"/>
    <property type="match status" value="1"/>
</dbReference>
<feature type="compositionally biased region" description="Basic and acidic residues" evidence="8">
    <location>
        <begin position="2568"/>
        <end position="2577"/>
    </location>
</feature>
<dbReference type="CDD" id="cd14327">
    <property type="entry name" value="UBA_atUPL1_2_like"/>
    <property type="match status" value="1"/>
</dbReference>
<dbReference type="InterPro" id="IPR003903">
    <property type="entry name" value="UIM_dom"/>
</dbReference>
<feature type="compositionally biased region" description="Polar residues" evidence="8">
    <location>
        <begin position="2448"/>
        <end position="2465"/>
    </location>
</feature>
<feature type="region of interest" description="Disordered" evidence="8">
    <location>
        <begin position="2566"/>
        <end position="2585"/>
    </location>
</feature>
<dbReference type="FunFam" id="3.30.2410.10:FF:000010">
    <property type="entry name" value="E3 ubiquitin-protein ligase UPL1"/>
    <property type="match status" value="1"/>
</dbReference>
<feature type="compositionally biased region" description="Basic and acidic residues" evidence="8">
    <location>
        <begin position="2029"/>
        <end position="2040"/>
    </location>
</feature>
<feature type="compositionally biased region" description="Polar residues" evidence="8">
    <location>
        <begin position="2041"/>
        <end position="2053"/>
    </location>
</feature>
<feature type="compositionally biased region" description="Basic and acidic residues" evidence="8">
    <location>
        <begin position="2354"/>
        <end position="2365"/>
    </location>
</feature>
<comment type="similarity">
    <text evidence="6">Belongs to the UPL family. TOM1/PTR1 subfamily.</text>
</comment>
<dbReference type="Gene3D" id="3.30.2160.10">
    <property type="entry name" value="Hect, E3 ligase catalytic domain"/>
    <property type="match status" value="1"/>
</dbReference>
<evidence type="ECO:0000256" key="3">
    <source>
        <dbReference type="ARBA" id="ARBA00012485"/>
    </source>
</evidence>
<dbReference type="GO" id="GO:0061630">
    <property type="term" value="F:ubiquitin protein ligase activity"/>
    <property type="evidence" value="ECO:0007669"/>
    <property type="project" value="UniProtKB-EC"/>
</dbReference>
<evidence type="ECO:0000313" key="11">
    <source>
        <dbReference type="EMBL" id="KAK1300851.1"/>
    </source>
</evidence>
<feature type="active site" description="Glycyl thioester intermediate" evidence="7">
    <location>
        <position position="3477"/>
    </location>
</feature>
<evidence type="ECO:0000313" key="12">
    <source>
        <dbReference type="Proteomes" id="UP001180020"/>
    </source>
</evidence>
<feature type="compositionally biased region" description="Low complexity" evidence="8">
    <location>
        <begin position="2991"/>
        <end position="3004"/>
    </location>
</feature>
<evidence type="ECO:0000256" key="2">
    <source>
        <dbReference type="ARBA" id="ARBA00004906"/>
    </source>
</evidence>
<dbReference type="Pfam" id="PF22562">
    <property type="entry name" value="UBA_7"/>
    <property type="match status" value="1"/>
</dbReference>